<comment type="similarity">
    <text evidence="2">Belongs to the MGMT family.</text>
</comment>
<evidence type="ECO:0000256" key="1">
    <source>
        <dbReference type="ARBA" id="ARBA00001286"/>
    </source>
</evidence>
<dbReference type="PANTHER" id="PTHR10815:SF13">
    <property type="entry name" value="METHYLATED-DNA--PROTEIN-CYSTEINE METHYLTRANSFERASE"/>
    <property type="match status" value="1"/>
</dbReference>
<dbReference type="GO" id="GO:0003908">
    <property type="term" value="F:methylated-DNA-[protein]-cysteine S-methyltransferase activity"/>
    <property type="evidence" value="ECO:0007669"/>
    <property type="project" value="UniProtKB-EC"/>
</dbReference>
<evidence type="ECO:0000256" key="3">
    <source>
        <dbReference type="ARBA" id="ARBA00011918"/>
    </source>
</evidence>
<comment type="catalytic activity">
    <reaction evidence="1">
        <text>a 4-O-methyl-thymidine in DNA + L-cysteinyl-[protein] = a thymidine in DNA + S-methyl-L-cysteinyl-[protein]</text>
        <dbReference type="Rhea" id="RHEA:53428"/>
        <dbReference type="Rhea" id="RHEA-COMP:10131"/>
        <dbReference type="Rhea" id="RHEA-COMP:10132"/>
        <dbReference type="Rhea" id="RHEA-COMP:13555"/>
        <dbReference type="Rhea" id="RHEA-COMP:13556"/>
        <dbReference type="ChEBI" id="CHEBI:29950"/>
        <dbReference type="ChEBI" id="CHEBI:82612"/>
        <dbReference type="ChEBI" id="CHEBI:137386"/>
        <dbReference type="ChEBI" id="CHEBI:137387"/>
        <dbReference type="EC" id="2.1.1.63"/>
    </reaction>
</comment>
<evidence type="ECO:0000313" key="12">
    <source>
        <dbReference type="EMBL" id="SUZ95534.1"/>
    </source>
</evidence>
<evidence type="ECO:0000256" key="7">
    <source>
        <dbReference type="ARBA" id="ARBA00022763"/>
    </source>
</evidence>
<comment type="catalytic activity">
    <reaction evidence="9">
        <text>a 6-O-methyl-2'-deoxyguanosine in DNA + L-cysteinyl-[protein] = S-methyl-L-cysteinyl-[protein] + a 2'-deoxyguanosine in DNA</text>
        <dbReference type="Rhea" id="RHEA:24000"/>
        <dbReference type="Rhea" id="RHEA-COMP:10131"/>
        <dbReference type="Rhea" id="RHEA-COMP:10132"/>
        <dbReference type="Rhea" id="RHEA-COMP:11367"/>
        <dbReference type="Rhea" id="RHEA-COMP:11368"/>
        <dbReference type="ChEBI" id="CHEBI:29950"/>
        <dbReference type="ChEBI" id="CHEBI:82612"/>
        <dbReference type="ChEBI" id="CHEBI:85445"/>
        <dbReference type="ChEBI" id="CHEBI:85448"/>
        <dbReference type="EC" id="2.1.1.63"/>
    </reaction>
</comment>
<dbReference type="GO" id="GO:0006281">
    <property type="term" value="P:DNA repair"/>
    <property type="evidence" value="ECO:0007669"/>
    <property type="project" value="UniProtKB-KW"/>
</dbReference>
<dbReference type="SUPFAM" id="SSF46767">
    <property type="entry name" value="Methylated DNA-protein cysteine methyltransferase, C-terminal domain"/>
    <property type="match status" value="1"/>
</dbReference>
<dbReference type="HAMAP" id="MF_00772">
    <property type="entry name" value="OGT"/>
    <property type="match status" value="1"/>
</dbReference>
<dbReference type="PROSITE" id="PS00374">
    <property type="entry name" value="MGMT"/>
    <property type="match status" value="1"/>
</dbReference>
<evidence type="ECO:0000259" key="11">
    <source>
        <dbReference type="Pfam" id="PF02870"/>
    </source>
</evidence>
<dbReference type="EC" id="2.1.1.63" evidence="3"/>
<dbReference type="AlphaFoldDB" id="A0A381RWF6"/>
<dbReference type="InterPro" id="IPR014048">
    <property type="entry name" value="MethylDNA_cys_MeTrfase_DNA-bd"/>
</dbReference>
<dbReference type="Gene3D" id="1.10.10.10">
    <property type="entry name" value="Winged helix-like DNA-binding domain superfamily/Winged helix DNA-binding domain"/>
    <property type="match status" value="1"/>
</dbReference>
<dbReference type="InterPro" id="IPR036217">
    <property type="entry name" value="MethylDNA_cys_MeTrfase_DNAb"/>
</dbReference>
<dbReference type="InterPro" id="IPR008332">
    <property type="entry name" value="MethylG_MeTrfase_N"/>
</dbReference>
<reference evidence="12" key="1">
    <citation type="submission" date="2018-05" db="EMBL/GenBank/DDBJ databases">
        <authorList>
            <person name="Lanie J.A."/>
            <person name="Ng W.-L."/>
            <person name="Kazmierczak K.M."/>
            <person name="Andrzejewski T.M."/>
            <person name="Davidsen T.M."/>
            <person name="Wayne K.J."/>
            <person name="Tettelin H."/>
            <person name="Glass J.I."/>
            <person name="Rusch D."/>
            <person name="Podicherti R."/>
            <person name="Tsui H.-C.T."/>
            <person name="Winkler M.E."/>
        </authorList>
    </citation>
    <scope>NUCLEOTIDE SEQUENCE</scope>
</reference>
<feature type="domain" description="Methylguanine DNA methyltransferase ribonuclease-like" evidence="11">
    <location>
        <begin position="4"/>
        <end position="72"/>
    </location>
</feature>
<organism evidence="12">
    <name type="scientific">marine metagenome</name>
    <dbReference type="NCBI Taxonomy" id="408172"/>
    <lineage>
        <taxon>unclassified sequences</taxon>
        <taxon>metagenomes</taxon>
        <taxon>ecological metagenomes</taxon>
    </lineage>
</organism>
<gene>
    <name evidence="12" type="ORF">METZ01_LOCUS48388</name>
</gene>
<evidence type="ECO:0000256" key="5">
    <source>
        <dbReference type="ARBA" id="ARBA00022603"/>
    </source>
</evidence>
<dbReference type="EMBL" id="UINC01002333">
    <property type="protein sequence ID" value="SUZ95534.1"/>
    <property type="molecule type" value="Genomic_DNA"/>
</dbReference>
<keyword evidence="6" id="KW-0808">Transferase</keyword>
<evidence type="ECO:0000256" key="2">
    <source>
        <dbReference type="ARBA" id="ARBA00008711"/>
    </source>
</evidence>
<dbReference type="NCBIfam" id="TIGR00589">
    <property type="entry name" value="ogt"/>
    <property type="match status" value="1"/>
</dbReference>
<protein>
    <recommendedName>
        <fullName evidence="3">methylated-DNA--[protein]-cysteine S-methyltransferase</fullName>
        <ecNumber evidence="3">2.1.1.63</ecNumber>
    </recommendedName>
</protein>
<evidence type="ECO:0000256" key="6">
    <source>
        <dbReference type="ARBA" id="ARBA00022679"/>
    </source>
</evidence>
<dbReference type="Pfam" id="PF01035">
    <property type="entry name" value="DNA_binding_1"/>
    <property type="match status" value="1"/>
</dbReference>
<name>A0A381RWF6_9ZZZZ</name>
<evidence type="ECO:0000256" key="9">
    <source>
        <dbReference type="ARBA" id="ARBA00049348"/>
    </source>
</evidence>
<keyword evidence="5" id="KW-0489">Methyltransferase</keyword>
<dbReference type="FunFam" id="1.10.10.10:FF:000214">
    <property type="entry name" value="Methylated-DNA--protein-cysteine methyltransferase"/>
    <property type="match status" value="1"/>
</dbReference>
<dbReference type="Gene3D" id="3.30.160.70">
    <property type="entry name" value="Methylated DNA-protein cysteine methyltransferase domain"/>
    <property type="match status" value="1"/>
</dbReference>
<keyword evidence="8" id="KW-0234">DNA repair</keyword>
<evidence type="ECO:0000256" key="4">
    <source>
        <dbReference type="ARBA" id="ARBA00022490"/>
    </source>
</evidence>
<dbReference type="InterPro" id="IPR036388">
    <property type="entry name" value="WH-like_DNA-bd_sf"/>
</dbReference>
<proteinExistence type="inferred from homology"/>
<evidence type="ECO:0000256" key="8">
    <source>
        <dbReference type="ARBA" id="ARBA00023204"/>
    </source>
</evidence>
<dbReference type="PANTHER" id="PTHR10815">
    <property type="entry name" value="METHYLATED-DNA--PROTEIN-CYSTEINE METHYLTRANSFERASE"/>
    <property type="match status" value="1"/>
</dbReference>
<evidence type="ECO:0000259" key="10">
    <source>
        <dbReference type="Pfam" id="PF01035"/>
    </source>
</evidence>
<keyword evidence="7" id="KW-0227">DNA damage</keyword>
<dbReference type="InterPro" id="IPR023546">
    <property type="entry name" value="MGMT"/>
</dbReference>
<sequence length="168" mass="18738">MIQFATLDSPLGKFGVQTSEKEVYRIFLPNSINYQTISITPIKNRSNILQETLDELNQYFLGERREFMIPFNLILPSYFNKVLCEVSKIPFGQTASYQDIAVQTKNPKAARAVGNANAKNPIPIIIPCHRVITSSGELGGYGGGPDLKKKLLHHEGVNLLNSSTWKTV</sequence>
<dbReference type="CDD" id="cd06445">
    <property type="entry name" value="ATase"/>
    <property type="match status" value="1"/>
</dbReference>
<dbReference type="Pfam" id="PF02870">
    <property type="entry name" value="Methyltransf_1N"/>
    <property type="match status" value="1"/>
</dbReference>
<dbReference type="GO" id="GO:0032259">
    <property type="term" value="P:methylation"/>
    <property type="evidence" value="ECO:0007669"/>
    <property type="project" value="UniProtKB-KW"/>
</dbReference>
<feature type="domain" description="Methylated-DNA-[protein]-cysteine S-methyltransferase DNA binding" evidence="10">
    <location>
        <begin position="79"/>
        <end position="157"/>
    </location>
</feature>
<dbReference type="SUPFAM" id="SSF53155">
    <property type="entry name" value="Methylated DNA-protein cysteine methyltransferase domain"/>
    <property type="match status" value="1"/>
</dbReference>
<accession>A0A381RWF6</accession>
<keyword evidence="4" id="KW-0963">Cytoplasm</keyword>
<dbReference type="InterPro" id="IPR036631">
    <property type="entry name" value="MGMT_N_sf"/>
</dbReference>
<dbReference type="InterPro" id="IPR001497">
    <property type="entry name" value="MethylDNA_cys_MeTrfase_AS"/>
</dbReference>